<dbReference type="RefSeq" id="XP_021294122.1">
    <property type="nucleotide sequence ID" value="XM_021438447.1"/>
</dbReference>
<evidence type="ECO:0000313" key="2">
    <source>
        <dbReference type="RefSeq" id="XP_021294122.1"/>
    </source>
</evidence>
<dbReference type="GeneID" id="110423964"/>
<sequence>MVEVRHNRQPFPVRWLLGNKGNEVTKNLKRERERVGEKRCLTCYRTCTQGGPSIKPSSPRKNVLSSSVSAMIGTTPACRNSCGCRIAKRREHSRCRVNHSIGEDPNAAF</sequence>
<organism evidence="1 2">
    <name type="scientific">Herrania umbratica</name>
    <dbReference type="NCBI Taxonomy" id="108875"/>
    <lineage>
        <taxon>Eukaryota</taxon>
        <taxon>Viridiplantae</taxon>
        <taxon>Streptophyta</taxon>
        <taxon>Embryophyta</taxon>
        <taxon>Tracheophyta</taxon>
        <taxon>Spermatophyta</taxon>
        <taxon>Magnoliopsida</taxon>
        <taxon>eudicotyledons</taxon>
        <taxon>Gunneridae</taxon>
        <taxon>Pentapetalae</taxon>
        <taxon>rosids</taxon>
        <taxon>malvids</taxon>
        <taxon>Malvales</taxon>
        <taxon>Malvaceae</taxon>
        <taxon>Byttnerioideae</taxon>
        <taxon>Herrania</taxon>
    </lineage>
</organism>
<name>A0A6J1B426_9ROSI</name>
<protein>
    <submittedName>
        <fullName evidence="2">Uncharacterized protein LOC110423964 isoform X1</fullName>
    </submittedName>
</protein>
<gene>
    <name evidence="2" type="primary">LOC110423964</name>
</gene>
<proteinExistence type="predicted"/>
<reference evidence="2" key="1">
    <citation type="submission" date="2025-08" db="UniProtKB">
        <authorList>
            <consortium name="RefSeq"/>
        </authorList>
    </citation>
    <scope>IDENTIFICATION</scope>
    <source>
        <tissue evidence="2">Leaf</tissue>
    </source>
</reference>
<dbReference type="AlphaFoldDB" id="A0A6J1B426"/>
<evidence type="ECO:0000313" key="1">
    <source>
        <dbReference type="Proteomes" id="UP000504621"/>
    </source>
</evidence>
<keyword evidence="1" id="KW-1185">Reference proteome</keyword>
<accession>A0A6J1B426</accession>
<dbReference type="Proteomes" id="UP000504621">
    <property type="component" value="Unplaced"/>
</dbReference>